<dbReference type="InterPro" id="IPR011057">
    <property type="entry name" value="Mss4-like_sf"/>
</dbReference>
<keyword evidence="4" id="KW-0479">Metal-binding</keyword>
<proteinExistence type="inferred from homology"/>
<dbReference type="Proteomes" id="UP000031843">
    <property type="component" value="Chromosome secondary"/>
</dbReference>
<dbReference type="GO" id="GO:0046872">
    <property type="term" value="F:metal ion binding"/>
    <property type="evidence" value="ECO:0007669"/>
    <property type="project" value="UniProtKB-KW"/>
</dbReference>
<evidence type="ECO:0000259" key="9">
    <source>
        <dbReference type="PROSITE" id="PS51790"/>
    </source>
</evidence>
<dbReference type="OrthoDB" id="9785497at2"/>
<evidence type="ECO:0000313" key="11">
    <source>
        <dbReference type="Proteomes" id="UP000031843"/>
    </source>
</evidence>
<dbReference type="Pfam" id="PF01641">
    <property type="entry name" value="SelR"/>
    <property type="match status" value="1"/>
</dbReference>
<evidence type="ECO:0000256" key="1">
    <source>
        <dbReference type="ARBA" id="ARBA00001947"/>
    </source>
</evidence>
<dbReference type="EC" id="1.8.4.12" evidence="3"/>
<evidence type="ECO:0000313" key="10">
    <source>
        <dbReference type="EMBL" id="AJG21903.1"/>
    </source>
</evidence>
<keyword evidence="8" id="KW-0732">Signal</keyword>
<protein>
    <recommendedName>
        <fullName evidence="3">peptide-methionine (R)-S-oxide reductase</fullName>
        <ecNumber evidence="3">1.8.4.12</ecNumber>
    </recommendedName>
</protein>
<dbReference type="InterPro" id="IPR002579">
    <property type="entry name" value="Met_Sox_Rdtase_MsrB_dom"/>
</dbReference>
<accession>A0A0C4YG32</accession>
<comment type="catalytic activity">
    <reaction evidence="7">
        <text>L-methionyl-[protein] + [thioredoxin]-disulfide + H2O = L-methionyl-(R)-S-oxide-[protein] + [thioredoxin]-dithiol</text>
        <dbReference type="Rhea" id="RHEA:24164"/>
        <dbReference type="Rhea" id="RHEA-COMP:10698"/>
        <dbReference type="Rhea" id="RHEA-COMP:10700"/>
        <dbReference type="Rhea" id="RHEA-COMP:12313"/>
        <dbReference type="Rhea" id="RHEA-COMP:12314"/>
        <dbReference type="ChEBI" id="CHEBI:15377"/>
        <dbReference type="ChEBI" id="CHEBI:16044"/>
        <dbReference type="ChEBI" id="CHEBI:29950"/>
        <dbReference type="ChEBI" id="CHEBI:45764"/>
        <dbReference type="ChEBI" id="CHEBI:50058"/>
        <dbReference type="EC" id="1.8.4.12"/>
    </reaction>
</comment>
<dbReference type="PROSITE" id="PS51318">
    <property type="entry name" value="TAT"/>
    <property type="match status" value="1"/>
</dbReference>
<keyword evidence="6 10" id="KW-0560">Oxidoreductase</keyword>
<dbReference type="GO" id="GO:0005737">
    <property type="term" value="C:cytoplasm"/>
    <property type="evidence" value="ECO:0007669"/>
    <property type="project" value="TreeGrafter"/>
</dbReference>
<dbReference type="InterPro" id="IPR028427">
    <property type="entry name" value="Met_Sox_Rdtase_MsrB"/>
</dbReference>
<name>A0A0C4YG32_9BURK</name>
<evidence type="ECO:0000256" key="6">
    <source>
        <dbReference type="ARBA" id="ARBA00023002"/>
    </source>
</evidence>
<dbReference type="KEGG" id="cbw:RR42_s0307"/>
<dbReference type="PANTHER" id="PTHR10173">
    <property type="entry name" value="METHIONINE SULFOXIDE REDUCTASE"/>
    <property type="match status" value="1"/>
</dbReference>
<keyword evidence="11" id="KW-1185">Reference proteome</keyword>
<dbReference type="NCBIfam" id="TIGR00357">
    <property type="entry name" value="peptide-methionine (R)-S-oxide reductase MsrB"/>
    <property type="match status" value="1"/>
</dbReference>
<dbReference type="SUPFAM" id="SSF51316">
    <property type="entry name" value="Mss4-like"/>
    <property type="match status" value="1"/>
</dbReference>
<feature type="chain" id="PRO_5002173851" description="peptide-methionine (R)-S-oxide reductase" evidence="8">
    <location>
        <begin position="29"/>
        <end position="179"/>
    </location>
</feature>
<evidence type="ECO:0000256" key="5">
    <source>
        <dbReference type="ARBA" id="ARBA00022833"/>
    </source>
</evidence>
<feature type="signal peptide" evidence="8">
    <location>
        <begin position="1"/>
        <end position="28"/>
    </location>
</feature>
<sequence length="179" mass="19383">MGSRRRFLVSGSAAVAALAAVSGWRALAAGPANATNTANTANAGKPAEAFEVVRSDAQWRQMLSASQYNVLRQEGTERPYSSPLNDEHRAGIFACAGCQLDLFSSRTKFDSRTGWPSFWAPLENAVRTNEDRSFGISRTEVHCRRCGGHLGHVFDDGPKPTGLRYCMNGVAMTFKPQAA</sequence>
<dbReference type="GO" id="GO:0006979">
    <property type="term" value="P:response to oxidative stress"/>
    <property type="evidence" value="ECO:0007669"/>
    <property type="project" value="InterPro"/>
</dbReference>
<dbReference type="AlphaFoldDB" id="A0A0C4YG32"/>
<evidence type="ECO:0000256" key="4">
    <source>
        <dbReference type="ARBA" id="ARBA00022723"/>
    </source>
</evidence>
<evidence type="ECO:0000256" key="7">
    <source>
        <dbReference type="ARBA" id="ARBA00048488"/>
    </source>
</evidence>
<dbReference type="EMBL" id="CP010537">
    <property type="protein sequence ID" value="AJG21903.1"/>
    <property type="molecule type" value="Genomic_DNA"/>
</dbReference>
<evidence type="ECO:0000256" key="2">
    <source>
        <dbReference type="ARBA" id="ARBA00007174"/>
    </source>
</evidence>
<dbReference type="Gene3D" id="2.170.150.20">
    <property type="entry name" value="Peptide methionine sulfoxide reductase"/>
    <property type="match status" value="1"/>
</dbReference>
<reference evidence="10 11" key="1">
    <citation type="journal article" date="2015" name="Genome Announc.">
        <title>Complete Genome Sequence of Cupriavidus basilensis 4G11, Isolated from the Oak Ridge Field Research Center Site.</title>
        <authorList>
            <person name="Ray J."/>
            <person name="Waters R.J."/>
            <person name="Skerker J.M."/>
            <person name="Kuehl J.V."/>
            <person name="Price M.N."/>
            <person name="Huang J."/>
            <person name="Chakraborty R."/>
            <person name="Arkin A.P."/>
            <person name="Deutschbauer A."/>
        </authorList>
    </citation>
    <scope>NUCLEOTIDE SEQUENCE [LARGE SCALE GENOMIC DNA]</scope>
    <source>
        <strain evidence="10">4G11</strain>
    </source>
</reference>
<evidence type="ECO:0000256" key="3">
    <source>
        <dbReference type="ARBA" id="ARBA00012499"/>
    </source>
</evidence>
<evidence type="ECO:0000256" key="8">
    <source>
        <dbReference type="SAM" id="SignalP"/>
    </source>
</evidence>
<comment type="similarity">
    <text evidence="2">Belongs to the MsrB Met sulfoxide reductase family.</text>
</comment>
<dbReference type="PANTHER" id="PTHR10173:SF57">
    <property type="entry name" value="PEPTIDE-METHIONINE (R)-S-OXIDE REDUCTASE"/>
    <property type="match status" value="1"/>
</dbReference>
<dbReference type="STRING" id="68895.RR42_s0307"/>
<feature type="domain" description="MsrB" evidence="9">
    <location>
        <begin position="56"/>
        <end position="177"/>
    </location>
</feature>
<dbReference type="GO" id="GO:0033743">
    <property type="term" value="F:peptide-methionine (R)-S-oxide reductase activity"/>
    <property type="evidence" value="ECO:0007669"/>
    <property type="project" value="UniProtKB-EC"/>
</dbReference>
<organism evidence="10 11">
    <name type="scientific">Cupriavidus basilensis</name>
    <dbReference type="NCBI Taxonomy" id="68895"/>
    <lineage>
        <taxon>Bacteria</taxon>
        <taxon>Pseudomonadati</taxon>
        <taxon>Pseudomonadota</taxon>
        <taxon>Betaproteobacteria</taxon>
        <taxon>Burkholderiales</taxon>
        <taxon>Burkholderiaceae</taxon>
        <taxon>Cupriavidus</taxon>
    </lineage>
</organism>
<dbReference type="InterPro" id="IPR006311">
    <property type="entry name" value="TAT_signal"/>
</dbReference>
<dbReference type="PROSITE" id="PS51790">
    <property type="entry name" value="MSRB"/>
    <property type="match status" value="1"/>
</dbReference>
<dbReference type="RefSeq" id="WP_043353107.1">
    <property type="nucleotide sequence ID" value="NZ_CP010537.1"/>
</dbReference>
<keyword evidence="5" id="KW-0862">Zinc</keyword>
<gene>
    <name evidence="10" type="ORF">RR42_s0307</name>
</gene>
<dbReference type="GO" id="GO:0030091">
    <property type="term" value="P:protein repair"/>
    <property type="evidence" value="ECO:0007669"/>
    <property type="project" value="InterPro"/>
</dbReference>
<comment type="cofactor">
    <cofactor evidence="1">
        <name>Zn(2+)</name>
        <dbReference type="ChEBI" id="CHEBI:29105"/>
    </cofactor>
</comment>
<dbReference type="FunFam" id="2.170.150.20:FF:000001">
    <property type="entry name" value="Peptide methionine sulfoxide reductase MsrB"/>
    <property type="match status" value="1"/>
</dbReference>